<sequence length="155" mass="15655">MSRLRSNRTVSRDLSMGDGVTPASGVAGAVMALGGDVPGMGAITPMGAELLPFLEGFLIGARALEEVTVGSAEVEVEGLRGGAATLVVLSSLALGRLAVLLLFSSDGGGGLDEEDEDLEDRDGRDDSDGSDSSPGSDVAEEAAEEAADDRSDDVD</sequence>
<name>A0ABR1U5X3_9PEZI</name>
<keyword evidence="3" id="KW-1185">Reference proteome</keyword>
<organism evidence="2 3">
    <name type="scientific">Apiospora saccharicola</name>
    <dbReference type="NCBI Taxonomy" id="335842"/>
    <lineage>
        <taxon>Eukaryota</taxon>
        <taxon>Fungi</taxon>
        <taxon>Dikarya</taxon>
        <taxon>Ascomycota</taxon>
        <taxon>Pezizomycotina</taxon>
        <taxon>Sordariomycetes</taxon>
        <taxon>Xylariomycetidae</taxon>
        <taxon>Amphisphaeriales</taxon>
        <taxon>Apiosporaceae</taxon>
        <taxon>Apiospora</taxon>
    </lineage>
</organism>
<dbReference type="EMBL" id="JAQQWM010000008">
    <property type="protein sequence ID" value="KAK8054311.1"/>
    <property type="molecule type" value="Genomic_DNA"/>
</dbReference>
<evidence type="ECO:0000313" key="3">
    <source>
        <dbReference type="Proteomes" id="UP001446871"/>
    </source>
</evidence>
<accession>A0ABR1U5X3</accession>
<protein>
    <submittedName>
        <fullName evidence="2">Uncharacterized protein</fullName>
    </submittedName>
</protein>
<feature type="region of interest" description="Disordered" evidence="1">
    <location>
        <begin position="104"/>
        <end position="155"/>
    </location>
</feature>
<proteinExistence type="predicted"/>
<evidence type="ECO:0000256" key="1">
    <source>
        <dbReference type="SAM" id="MobiDB-lite"/>
    </source>
</evidence>
<reference evidence="2 3" key="1">
    <citation type="submission" date="2023-01" db="EMBL/GenBank/DDBJ databases">
        <title>Analysis of 21 Apiospora genomes using comparative genomics revels a genus with tremendous synthesis potential of carbohydrate active enzymes and secondary metabolites.</title>
        <authorList>
            <person name="Sorensen T."/>
        </authorList>
    </citation>
    <scope>NUCLEOTIDE SEQUENCE [LARGE SCALE GENOMIC DNA]</scope>
    <source>
        <strain evidence="2 3">CBS 83171</strain>
    </source>
</reference>
<gene>
    <name evidence="2" type="ORF">PG996_013612</name>
</gene>
<feature type="compositionally biased region" description="Acidic residues" evidence="1">
    <location>
        <begin position="111"/>
        <end position="120"/>
    </location>
</feature>
<evidence type="ECO:0000313" key="2">
    <source>
        <dbReference type="EMBL" id="KAK8054311.1"/>
    </source>
</evidence>
<comment type="caution">
    <text evidence="2">The sequence shown here is derived from an EMBL/GenBank/DDBJ whole genome shotgun (WGS) entry which is preliminary data.</text>
</comment>
<dbReference type="Proteomes" id="UP001446871">
    <property type="component" value="Unassembled WGS sequence"/>
</dbReference>
<feature type="compositionally biased region" description="Acidic residues" evidence="1">
    <location>
        <begin position="138"/>
        <end position="155"/>
    </location>
</feature>